<protein>
    <submittedName>
        <fullName evidence="1">Uncharacterized protein</fullName>
    </submittedName>
</protein>
<accession>A0A542YSQ9</accession>
<name>A0A542YSQ9_9MICO</name>
<gene>
    <name evidence="1" type="ORF">FB467_2269</name>
</gene>
<proteinExistence type="predicted"/>
<dbReference type="Proteomes" id="UP000319516">
    <property type="component" value="Unassembled WGS sequence"/>
</dbReference>
<organism evidence="1 2">
    <name type="scientific">Ornithinicoccus hortensis</name>
    <dbReference type="NCBI Taxonomy" id="82346"/>
    <lineage>
        <taxon>Bacteria</taxon>
        <taxon>Bacillati</taxon>
        <taxon>Actinomycetota</taxon>
        <taxon>Actinomycetes</taxon>
        <taxon>Micrococcales</taxon>
        <taxon>Intrasporangiaceae</taxon>
        <taxon>Ornithinicoccus</taxon>
    </lineage>
</organism>
<reference evidence="1 2" key="1">
    <citation type="submission" date="2019-06" db="EMBL/GenBank/DDBJ databases">
        <title>Sequencing the genomes of 1000 actinobacteria strains.</title>
        <authorList>
            <person name="Klenk H.-P."/>
        </authorList>
    </citation>
    <scope>NUCLEOTIDE SEQUENCE [LARGE SCALE GENOMIC DNA]</scope>
    <source>
        <strain evidence="1 2">DSM 12335</strain>
    </source>
</reference>
<evidence type="ECO:0000313" key="1">
    <source>
        <dbReference type="EMBL" id="TQL51133.1"/>
    </source>
</evidence>
<keyword evidence="2" id="KW-1185">Reference proteome</keyword>
<evidence type="ECO:0000313" key="2">
    <source>
        <dbReference type="Proteomes" id="UP000319516"/>
    </source>
</evidence>
<dbReference type="AlphaFoldDB" id="A0A542YSQ9"/>
<sequence length="242" mass="25573">MRVALWASAAFAGRVPVEDVADRAMPDLDHCTGLTDRLGLWRDLGEQVLLVALPRPGDLTGMPAGPPEMVTAALDAEELVFVPGVGGALVPTIEEFGPPGDRGWQARWTGYDADPVPSHVVQAVALPDVELALRRAAADLTGRLAETSGAPLAGEGLERLARRTVAQDWGVPEGLPSRAVRVIELAGSLTSLAEIGLDGRLQSVDSSTTLQRERILQELHDRAAQALVAATNVAALHLAGWR</sequence>
<comment type="caution">
    <text evidence="1">The sequence shown here is derived from an EMBL/GenBank/DDBJ whole genome shotgun (WGS) entry which is preliminary data.</text>
</comment>
<dbReference type="EMBL" id="VFOP01000001">
    <property type="protein sequence ID" value="TQL51133.1"/>
    <property type="molecule type" value="Genomic_DNA"/>
</dbReference>